<dbReference type="EMBL" id="WUUQ01000002">
    <property type="protein sequence ID" value="MXQ73301.1"/>
    <property type="molecule type" value="Genomic_DNA"/>
</dbReference>
<protein>
    <submittedName>
        <fullName evidence="1">Uncharacterized protein</fullName>
    </submittedName>
</protein>
<name>A0A6N8U5X6_9FIRM</name>
<comment type="caution">
    <text evidence="1">The sequence shown here is derived from an EMBL/GenBank/DDBJ whole genome shotgun (WGS) entry which is preliminary data.</text>
</comment>
<accession>A0A6N8U5X6</accession>
<reference evidence="1 2" key="2">
    <citation type="submission" date="2020-01" db="EMBL/GenBank/DDBJ databases">
        <title>Clostridiaceae sp. nov. isolated from the gut of human by culturomics.</title>
        <authorList>
            <person name="Chang Y."/>
        </authorList>
    </citation>
    <scope>NUCLEOTIDE SEQUENCE [LARGE SCALE GENOMIC DNA]</scope>
    <source>
        <strain evidence="1 2">DONG20-135</strain>
    </source>
</reference>
<evidence type="ECO:0000313" key="2">
    <source>
        <dbReference type="Proteomes" id="UP000434036"/>
    </source>
</evidence>
<proteinExistence type="predicted"/>
<gene>
    <name evidence="1" type="ORF">GSF08_05045</name>
</gene>
<evidence type="ECO:0000313" key="1">
    <source>
        <dbReference type="EMBL" id="MXQ73301.1"/>
    </source>
</evidence>
<dbReference type="Proteomes" id="UP000434036">
    <property type="component" value="Unassembled WGS sequence"/>
</dbReference>
<reference evidence="1 2" key="1">
    <citation type="submission" date="2019-12" db="EMBL/GenBank/DDBJ databases">
        <authorList>
            <person name="Yang R."/>
        </authorList>
    </citation>
    <scope>NUCLEOTIDE SEQUENCE [LARGE SCALE GENOMIC DNA]</scope>
    <source>
        <strain evidence="1 2">DONG20-135</strain>
    </source>
</reference>
<keyword evidence="2" id="KW-1185">Reference proteome</keyword>
<dbReference type="RefSeq" id="WP_249805924.1">
    <property type="nucleotide sequence ID" value="NZ_WUUQ01000002.1"/>
</dbReference>
<dbReference type="AlphaFoldDB" id="A0A6N8U5X6"/>
<sequence>MIESSRCGCNRYVSERYNERRSNNERFGECRESRRGNSCGCDGTSNGHCCGWRPAPVRPCRPCGCRLNTCGCSNDNSCHDGIGSGCGCRPRPCPPKPCPPRPCPPRPCPPRPCPPRPCPPRPCPPRPCCSCGNMRPEPYYDRMNEYDFYGYDGMDYMPEGYWNEEFEDGYEKAAETVEKAVVEEETKE</sequence>
<organism evidence="1 2">
    <name type="scientific">Copranaerobaculum intestinale</name>
    <dbReference type="NCBI Taxonomy" id="2692629"/>
    <lineage>
        <taxon>Bacteria</taxon>
        <taxon>Bacillati</taxon>
        <taxon>Bacillota</taxon>
        <taxon>Erysipelotrichia</taxon>
        <taxon>Erysipelotrichales</taxon>
        <taxon>Erysipelotrichaceae</taxon>
        <taxon>Copranaerobaculum</taxon>
    </lineage>
</organism>